<proteinExistence type="predicted"/>
<dbReference type="EMBL" id="DSPJ01000037">
    <property type="protein sequence ID" value="HEX61768.1"/>
    <property type="molecule type" value="Genomic_DNA"/>
</dbReference>
<reference evidence="1" key="1">
    <citation type="journal article" date="2020" name="mSystems">
        <title>Genome- and Community-Level Interaction Insights into Carbon Utilization and Element Cycling Functions of Hydrothermarchaeota in Hydrothermal Sediment.</title>
        <authorList>
            <person name="Zhou Z."/>
            <person name="Liu Y."/>
            <person name="Xu W."/>
            <person name="Pan J."/>
            <person name="Luo Z.H."/>
            <person name="Li M."/>
        </authorList>
    </citation>
    <scope>NUCLEOTIDE SEQUENCE [LARGE SCALE GENOMIC DNA]</scope>
    <source>
        <strain evidence="1">SpSt-361</strain>
    </source>
</reference>
<accession>A0A831Z011</accession>
<sequence>MGWFIAFLIATFTVITGAYVYFNWATLGIEIRRLTGLDPYDKVVQEWEEVHDAYRAWAATFISPEGPPTFAEFTQEGTAQTFGQVYAEIQASCDDLANWESRAQIYNEKVADFEEIAGRITNSDARTAALRLAANAGQIEDYATANFLLGARESCPHILAFYEVVVAGGGPEACLQSESCFNASTAHLNAAAEVFNSRLAPLLSDDTLYAMLNEHLDSLEAFTQSTGISLTALSLFEDLGVAPGEISPPEE</sequence>
<protein>
    <submittedName>
        <fullName evidence="1">Uncharacterized protein</fullName>
    </submittedName>
</protein>
<name>A0A831Z011_UNCKA</name>
<dbReference type="AlphaFoldDB" id="A0A831Z011"/>
<evidence type="ECO:0000313" key="1">
    <source>
        <dbReference type="EMBL" id="HEX61768.1"/>
    </source>
</evidence>
<comment type="caution">
    <text evidence="1">The sequence shown here is derived from an EMBL/GenBank/DDBJ whole genome shotgun (WGS) entry which is preliminary data.</text>
</comment>
<organism evidence="1">
    <name type="scientific">candidate division WWE3 bacterium</name>
    <dbReference type="NCBI Taxonomy" id="2053526"/>
    <lineage>
        <taxon>Bacteria</taxon>
        <taxon>Katanobacteria</taxon>
    </lineage>
</organism>
<gene>
    <name evidence="1" type="ORF">ENR01_01260</name>
</gene>